<evidence type="ECO:0000313" key="2">
    <source>
        <dbReference type="EMBL" id="MFC3907990.1"/>
    </source>
</evidence>
<accession>A0ABV8CCE7</accession>
<dbReference type="EMBL" id="JBHSAB010000001">
    <property type="protein sequence ID" value="MFC3907990.1"/>
    <property type="molecule type" value="Genomic_DNA"/>
</dbReference>
<evidence type="ECO:0000256" key="1">
    <source>
        <dbReference type="SAM" id="SignalP"/>
    </source>
</evidence>
<dbReference type="Proteomes" id="UP001595758">
    <property type="component" value="Unassembled WGS sequence"/>
</dbReference>
<comment type="caution">
    <text evidence="2">The sequence shown here is derived from an EMBL/GenBank/DDBJ whole genome shotgun (WGS) entry which is preliminary data.</text>
</comment>
<keyword evidence="3" id="KW-1185">Reference proteome</keyword>
<proteinExistence type="predicted"/>
<sequence>MNKMLAAVMICFSTLANAVDNPTVVIGSEQYSQSECLNKTIDDCINNICMNSEDTNCQENCNQDAQDKCQEAEEGD</sequence>
<feature type="signal peptide" evidence="1">
    <location>
        <begin position="1"/>
        <end position="18"/>
    </location>
</feature>
<feature type="chain" id="PRO_5045141592" evidence="1">
    <location>
        <begin position="19"/>
        <end position="76"/>
    </location>
</feature>
<name>A0ABV8CCE7_9GAMM</name>
<dbReference type="RefSeq" id="WP_382340830.1">
    <property type="nucleotide sequence ID" value="NZ_JBHSAB010000001.1"/>
</dbReference>
<reference evidence="3" key="1">
    <citation type="journal article" date="2019" name="Int. J. Syst. Evol. Microbiol.">
        <title>The Global Catalogue of Microorganisms (GCM) 10K type strain sequencing project: providing services to taxonomists for standard genome sequencing and annotation.</title>
        <authorList>
            <consortium name="The Broad Institute Genomics Platform"/>
            <consortium name="The Broad Institute Genome Sequencing Center for Infectious Disease"/>
            <person name="Wu L."/>
            <person name="Ma J."/>
        </authorList>
    </citation>
    <scope>NUCLEOTIDE SEQUENCE [LARGE SCALE GENOMIC DNA]</scope>
    <source>
        <strain evidence="3">CCUG 59858</strain>
    </source>
</reference>
<evidence type="ECO:0000313" key="3">
    <source>
        <dbReference type="Proteomes" id="UP001595758"/>
    </source>
</evidence>
<organism evidence="2 3">
    <name type="scientific">Legionella dresdenensis</name>
    <dbReference type="NCBI Taxonomy" id="450200"/>
    <lineage>
        <taxon>Bacteria</taxon>
        <taxon>Pseudomonadati</taxon>
        <taxon>Pseudomonadota</taxon>
        <taxon>Gammaproteobacteria</taxon>
        <taxon>Legionellales</taxon>
        <taxon>Legionellaceae</taxon>
        <taxon>Legionella</taxon>
    </lineage>
</organism>
<keyword evidence="1" id="KW-0732">Signal</keyword>
<protein>
    <submittedName>
        <fullName evidence="2">Uncharacterized protein</fullName>
    </submittedName>
</protein>
<gene>
    <name evidence="2" type="ORF">ACFORL_02695</name>
</gene>